<evidence type="ECO:0000256" key="1">
    <source>
        <dbReference type="SAM" id="MobiDB-lite"/>
    </source>
</evidence>
<sequence length="123" mass="13892">MANNQTLLSEENIYSWICSTGYLLPSNEQELSRFERLHPPGSRKVNSEAIDPFAILNGIRKRKVLSIHQAAIVDLLPDNELRMAARKHGDLPADIHEQIKKNQEKKKDDQRNGASDSEGNSDN</sequence>
<evidence type="ECO:0000313" key="2">
    <source>
        <dbReference type="EMBL" id="UYQ92850.1"/>
    </source>
</evidence>
<organism evidence="2 3">
    <name type="scientific">Chitinophaga horti</name>
    <dbReference type="NCBI Taxonomy" id="2920382"/>
    <lineage>
        <taxon>Bacteria</taxon>
        <taxon>Pseudomonadati</taxon>
        <taxon>Bacteroidota</taxon>
        <taxon>Chitinophagia</taxon>
        <taxon>Chitinophagales</taxon>
        <taxon>Chitinophagaceae</taxon>
        <taxon>Chitinophaga</taxon>
    </lineage>
</organism>
<dbReference type="RefSeq" id="WP_244836462.1">
    <property type="nucleotide sequence ID" value="NZ_CP107006.1"/>
</dbReference>
<reference evidence="2" key="1">
    <citation type="submission" date="2022-10" db="EMBL/GenBank/DDBJ databases">
        <title>Chitinophaga sp. nov., isolated from soil.</title>
        <authorList>
            <person name="Jeon C.O."/>
        </authorList>
    </citation>
    <scope>NUCLEOTIDE SEQUENCE</scope>
    <source>
        <strain evidence="2">R8</strain>
    </source>
</reference>
<proteinExistence type="predicted"/>
<name>A0ABY6IZQ1_9BACT</name>
<feature type="region of interest" description="Disordered" evidence="1">
    <location>
        <begin position="87"/>
        <end position="123"/>
    </location>
</feature>
<protein>
    <submittedName>
        <fullName evidence="2">Uncharacterized protein</fullName>
    </submittedName>
</protein>
<dbReference type="EMBL" id="CP107006">
    <property type="protein sequence ID" value="UYQ92850.1"/>
    <property type="molecule type" value="Genomic_DNA"/>
</dbReference>
<keyword evidence="3" id="KW-1185">Reference proteome</keyword>
<gene>
    <name evidence="2" type="ORF">MKQ68_22475</name>
</gene>
<dbReference type="Proteomes" id="UP001162741">
    <property type="component" value="Chromosome"/>
</dbReference>
<accession>A0ABY6IZQ1</accession>
<evidence type="ECO:0000313" key="3">
    <source>
        <dbReference type="Proteomes" id="UP001162741"/>
    </source>
</evidence>
<feature type="compositionally biased region" description="Basic and acidic residues" evidence="1">
    <location>
        <begin position="87"/>
        <end position="111"/>
    </location>
</feature>
<feature type="compositionally biased region" description="Polar residues" evidence="1">
    <location>
        <begin position="112"/>
        <end position="123"/>
    </location>
</feature>